<dbReference type="InParanoid" id="A0A1Z5K5L4"/>
<evidence type="ECO:0000256" key="1">
    <source>
        <dbReference type="SAM" id="Phobius"/>
    </source>
</evidence>
<keyword evidence="1" id="KW-0812">Transmembrane</keyword>
<evidence type="ECO:0000313" key="3">
    <source>
        <dbReference type="Proteomes" id="UP000198406"/>
    </source>
</evidence>
<feature type="transmembrane region" description="Helical" evidence="1">
    <location>
        <begin position="77"/>
        <end position="94"/>
    </location>
</feature>
<name>A0A1Z5K5L4_FISSO</name>
<sequence>MPKMTPVSVTPSPSSVNFREVKVNVKDAVRMEYLSAKKEGTSVSCAEDSSATESRLKLKVQTAESKQPTGRNGVRRVLVLLVLLLLVLFFSLRWNSRPVLTGENTVFVPGAGFSGFWYTLGKLRSIPSLSEKEFYCYSSGCLAVVTILRNSTVNEVYDKARAVQIRWQEGHLHRYEVVASFVDDLLSDVAVTETTNATDFDLTSLLSVNIITSIHRGGPILASEIRRAESLDELKTMLLQTTWIPFAVGGSLWHDSHMDGAFTAHQHPLCALEVGLPWNFDMITNAVNVNLGKDKVEKFYNMGLEHGF</sequence>
<dbReference type="AlphaFoldDB" id="A0A1Z5K5L4"/>
<accession>A0A1Z5K5L4</accession>
<dbReference type="OrthoDB" id="47659at2759"/>
<evidence type="ECO:0000313" key="2">
    <source>
        <dbReference type="EMBL" id="GAX21524.1"/>
    </source>
</evidence>
<organism evidence="2 3">
    <name type="scientific">Fistulifera solaris</name>
    <name type="common">Oleaginous diatom</name>
    <dbReference type="NCBI Taxonomy" id="1519565"/>
    <lineage>
        <taxon>Eukaryota</taxon>
        <taxon>Sar</taxon>
        <taxon>Stramenopiles</taxon>
        <taxon>Ochrophyta</taxon>
        <taxon>Bacillariophyta</taxon>
        <taxon>Bacillariophyceae</taxon>
        <taxon>Bacillariophycidae</taxon>
        <taxon>Naviculales</taxon>
        <taxon>Naviculaceae</taxon>
        <taxon>Fistulifera</taxon>
    </lineage>
</organism>
<reference evidence="2 3" key="1">
    <citation type="journal article" date="2015" name="Plant Cell">
        <title>Oil accumulation by the oleaginous diatom Fistulifera solaris as revealed by the genome and transcriptome.</title>
        <authorList>
            <person name="Tanaka T."/>
            <person name="Maeda Y."/>
            <person name="Veluchamy A."/>
            <person name="Tanaka M."/>
            <person name="Abida H."/>
            <person name="Marechal E."/>
            <person name="Bowler C."/>
            <person name="Muto M."/>
            <person name="Sunaga Y."/>
            <person name="Tanaka M."/>
            <person name="Yoshino T."/>
            <person name="Taniguchi T."/>
            <person name="Fukuda Y."/>
            <person name="Nemoto M."/>
            <person name="Matsumoto M."/>
            <person name="Wong P.S."/>
            <person name="Aburatani S."/>
            <person name="Fujibuchi W."/>
        </authorList>
    </citation>
    <scope>NUCLEOTIDE SEQUENCE [LARGE SCALE GENOMIC DNA]</scope>
    <source>
        <strain evidence="2 3">JPCC DA0580</strain>
    </source>
</reference>
<proteinExistence type="predicted"/>
<gene>
    <name evidence="2" type="ORF">FisN_6Hu414</name>
</gene>
<keyword evidence="1" id="KW-1133">Transmembrane helix</keyword>
<comment type="caution">
    <text evidence="2">The sequence shown here is derived from an EMBL/GenBank/DDBJ whole genome shotgun (WGS) entry which is preliminary data.</text>
</comment>
<keyword evidence="3" id="KW-1185">Reference proteome</keyword>
<evidence type="ECO:0008006" key="4">
    <source>
        <dbReference type="Google" id="ProtNLM"/>
    </source>
</evidence>
<dbReference type="Proteomes" id="UP000198406">
    <property type="component" value="Unassembled WGS sequence"/>
</dbReference>
<protein>
    <recommendedName>
        <fullName evidence="4">PNPLA domain-containing protein</fullName>
    </recommendedName>
</protein>
<dbReference type="EMBL" id="BDSP01000169">
    <property type="protein sequence ID" value="GAX21524.1"/>
    <property type="molecule type" value="Genomic_DNA"/>
</dbReference>
<keyword evidence="1" id="KW-0472">Membrane</keyword>